<dbReference type="AlphaFoldDB" id="A0A2R4CBZ0"/>
<evidence type="ECO:0000256" key="3">
    <source>
        <dbReference type="ARBA" id="ARBA00022475"/>
    </source>
</evidence>
<feature type="transmembrane region" description="Helical" evidence="7">
    <location>
        <begin position="373"/>
        <end position="393"/>
    </location>
</feature>
<keyword evidence="3" id="KW-1003">Cell membrane</keyword>
<proteinExistence type="predicted"/>
<dbReference type="InterPro" id="IPR036259">
    <property type="entry name" value="MFS_trans_sf"/>
</dbReference>
<feature type="transmembrane region" description="Helical" evidence="7">
    <location>
        <begin position="220"/>
        <end position="240"/>
    </location>
</feature>
<keyword evidence="2" id="KW-0813">Transport</keyword>
<dbReference type="RefSeq" id="WP_107142496.1">
    <property type="nucleotide sequence ID" value="NZ_CP028324.1"/>
</dbReference>
<keyword evidence="5 7" id="KW-1133">Transmembrane helix</keyword>
<evidence type="ECO:0000313" key="10">
    <source>
        <dbReference type="Proteomes" id="UP000240505"/>
    </source>
</evidence>
<evidence type="ECO:0000259" key="8">
    <source>
        <dbReference type="PROSITE" id="PS50850"/>
    </source>
</evidence>
<dbReference type="OrthoDB" id="65739at2"/>
<evidence type="ECO:0000256" key="1">
    <source>
        <dbReference type="ARBA" id="ARBA00004651"/>
    </source>
</evidence>
<organism evidence="9 10">
    <name type="scientific">Pseudoduganella armeniaca</name>
    <dbReference type="NCBI Taxonomy" id="2072590"/>
    <lineage>
        <taxon>Bacteria</taxon>
        <taxon>Pseudomonadati</taxon>
        <taxon>Pseudomonadota</taxon>
        <taxon>Betaproteobacteria</taxon>
        <taxon>Burkholderiales</taxon>
        <taxon>Oxalobacteraceae</taxon>
        <taxon>Telluria group</taxon>
        <taxon>Pseudoduganella</taxon>
    </lineage>
</organism>
<dbReference type="PANTHER" id="PTHR43414">
    <property type="entry name" value="MULTIDRUG RESISTANCE PROTEIN MDTG"/>
    <property type="match status" value="1"/>
</dbReference>
<evidence type="ECO:0000256" key="6">
    <source>
        <dbReference type="ARBA" id="ARBA00023136"/>
    </source>
</evidence>
<feature type="transmembrane region" description="Helical" evidence="7">
    <location>
        <begin position="45"/>
        <end position="69"/>
    </location>
</feature>
<feature type="transmembrane region" description="Helical" evidence="7">
    <location>
        <begin position="344"/>
        <end position="367"/>
    </location>
</feature>
<evidence type="ECO:0000256" key="4">
    <source>
        <dbReference type="ARBA" id="ARBA00022692"/>
    </source>
</evidence>
<evidence type="ECO:0000256" key="7">
    <source>
        <dbReference type="SAM" id="Phobius"/>
    </source>
</evidence>
<keyword evidence="6 7" id="KW-0472">Membrane</keyword>
<keyword evidence="10" id="KW-1185">Reference proteome</keyword>
<feature type="transmembrane region" description="Helical" evidence="7">
    <location>
        <begin position="138"/>
        <end position="161"/>
    </location>
</feature>
<dbReference type="KEGG" id="masz:C9I28_16980"/>
<accession>A0A2R4CBZ0</accession>
<feature type="transmembrane region" description="Helical" evidence="7">
    <location>
        <begin position="287"/>
        <end position="309"/>
    </location>
</feature>
<feature type="transmembrane region" description="Helical" evidence="7">
    <location>
        <begin position="252"/>
        <end position="275"/>
    </location>
</feature>
<dbReference type="InterPro" id="IPR011701">
    <property type="entry name" value="MFS"/>
</dbReference>
<feature type="transmembrane region" description="Helical" evidence="7">
    <location>
        <begin position="106"/>
        <end position="126"/>
    </location>
</feature>
<dbReference type="PANTHER" id="PTHR43414:SF6">
    <property type="entry name" value="MULTIDRUG RESISTANCE PROTEIN MDTG"/>
    <property type="match status" value="1"/>
</dbReference>
<evidence type="ECO:0000313" key="9">
    <source>
        <dbReference type="EMBL" id="AVR97147.1"/>
    </source>
</evidence>
<feature type="transmembrane region" description="Helical" evidence="7">
    <location>
        <begin position="81"/>
        <end position="100"/>
    </location>
</feature>
<dbReference type="EMBL" id="CP028324">
    <property type="protein sequence ID" value="AVR97147.1"/>
    <property type="molecule type" value="Genomic_DNA"/>
</dbReference>
<dbReference type="Pfam" id="PF07690">
    <property type="entry name" value="MFS_1"/>
    <property type="match status" value="1"/>
</dbReference>
<evidence type="ECO:0000256" key="5">
    <source>
        <dbReference type="ARBA" id="ARBA00022989"/>
    </source>
</evidence>
<comment type="subcellular location">
    <subcellularLocation>
        <location evidence="1">Cell membrane</location>
        <topology evidence="1">Multi-pass membrane protein</topology>
    </subcellularLocation>
</comment>
<dbReference type="InterPro" id="IPR020846">
    <property type="entry name" value="MFS_dom"/>
</dbReference>
<name>A0A2R4CBZ0_9BURK</name>
<evidence type="ECO:0000256" key="2">
    <source>
        <dbReference type="ARBA" id="ARBA00022448"/>
    </source>
</evidence>
<dbReference type="PROSITE" id="PS50850">
    <property type="entry name" value="MFS"/>
    <property type="match status" value="1"/>
</dbReference>
<keyword evidence="4 7" id="KW-0812">Transmembrane</keyword>
<reference evidence="9 10" key="1">
    <citation type="submission" date="2018-03" db="EMBL/GenBank/DDBJ databases">
        <title>Massilia armeniaca sp. nov., isolated from desert soil.</title>
        <authorList>
            <person name="Huang H."/>
            <person name="Ren M."/>
        </authorList>
    </citation>
    <scope>NUCLEOTIDE SEQUENCE [LARGE SCALE GENOMIC DNA]</scope>
    <source>
        <strain evidence="9 10">ZMN-3</strain>
    </source>
</reference>
<feature type="transmembrane region" description="Helical" evidence="7">
    <location>
        <begin position="315"/>
        <end position="332"/>
    </location>
</feature>
<feature type="transmembrane region" description="Helical" evidence="7">
    <location>
        <begin position="12"/>
        <end position="33"/>
    </location>
</feature>
<dbReference type="GO" id="GO:0005886">
    <property type="term" value="C:plasma membrane"/>
    <property type="evidence" value="ECO:0007669"/>
    <property type="project" value="UniProtKB-SubCell"/>
</dbReference>
<dbReference type="Gene3D" id="1.20.1250.20">
    <property type="entry name" value="MFS general substrate transporter like domains"/>
    <property type="match status" value="1"/>
</dbReference>
<gene>
    <name evidence="9" type="ORF">C9I28_16980</name>
</gene>
<sequence>MTGAWAPRERLVHVLFVLQLVSMGAMEMSGPFWPVHLRALTGSDALFGFAGVAVYVGPMLGIVLTSTFWGRVGDCHGHQLMMIRALLGLALTQLALAHAADVWSILALRFLQGACAGYIAPAQAYGVGITAPERRARLFAYLQVATNVGSLAGAVAGGAILDNASFYWINVTAALLCGLCAAAVALWLPRQPQAVPGAGAGRVAAPVTASAPQPSVLPGLLLVLGLLLVSRTITQTPFALYVHETFGVDNWLTGLCYGLQALGFVLSAALWARYFERRAQADVLRRMTWVAAGCVALTAAAAGTGTFALFAALHLAWGVLLGATTPVLMALVSKAAGTLRQGHVLGIAQSVTQFSSIAGIALGGLLMQRVGLQYTYGWVALAYGLAVVAMLAIRRASARQPLGGNLHVR</sequence>
<feature type="transmembrane region" description="Helical" evidence="7">
    <location>
        <begin position="167"/>
        <end position="188"/>
    </location>
</feature>
<protein>
    <submittedName>
        <fullName evidence="9">MFS transporter</fullName>
    </submittedName>
</protein>
<dbReference type="Proteomes" id="UP000240505">
    <property type="component" value="Chromosome"/>
</dbReference>
<dbReference type="GO" id="GO:0022857">
    <property type="term" value="F:transmembrane transporter activity"/>
    <property type="evidence" value="ECO:0007669"/>
    <property type="project" value="InterPro"/>
</dbReference>
<dbReference type="SUPFAM" id="SSF103473">
    <property type="entry name" value="MFS general substrate transporter"/>
    <property type="match status" value="1"/>
</dbReference>
<feature type="domain" description="Major facilitator superfamily (MFS) profile" evidence="8">
    <location>
        <begin position="8"/>
        <end position="398"/>
    </location>
</feature>